<organism evidence="1 2">
    <name type="scientific">Alligator mississippiensis</name>
    <name type="common">American alligator</name>
    <dbReference type="NCBI Taxonomy" id="8496"/>
    <lineage>
        <taxon>Eukaryota</taxon>
        <taxon>Metazoa</taxon>
        <taxon>Chordata</taxon>
        <taxon>Craniata</taxon>
        <taxon>Vertebrata</taxon>
        <taxon>Euteleostomi</taxon>
        <taxon>Archelosauria</taxon>
        <taxon>Archosauria</taxon>
        <taxon>Crocodylia</taxon>
        <taxon>Alligatoridae</taxon>
        <taxon>Alligatorinae</taxon>
        <taxon>Alligator</taxon>
    </lineage>
</organism>
<comment type="caution">
    <text evidence="1">The sequence shown here is derived from an EMBL/GenBank/DDBJ whole genome shotgun (WGS) entry which is preliminary data.</text>
</comment>
<gene>
    <name evidence="1" type="ORF">Y1Q_0015576</name>
</gene>
<protein>
    <submittedName>
        <fullName evidence="1">Uncharacterized protein</fullName>
    </submittedName>
</protein>
<name>A0A151NN97_ALLMI</name>
<evidence type="ECO:0000313" key="2">
    <source>
        <dbReference type="Proteomes" id="UP000050525"/>
    </source>
</evidence>
<dbReference type="AlphaFoldDB" id="A0A151NN97"/>
<dbReference type="EMBL" id="AKHW03002524">
    <property type="protein sequence ID" value="KYO38312.1"/>
    <property type="molecule type" value="Genomic_DNA"/>
</dbReference>
<keyword evidence="2" id="KW-1185">Reference proteome</keyword>
<sequence length="76" mass="8710">MESHLWELTASMKRVYNGILKASDFIFESNVTKTTLPTVPRTSYLEFVCSRGANERLVEQETVAEQQRFATSTVQH</sequence>
<proteinExistence type="predicted"/>
<reference evidence="1 2" key="1">
    <citation type="journal article" date="2012" name="Genome Biol.">
        <title>Sequencing three crocodilian genomes to illuminate the evolution of archosaurs and amniotes.</title>
        <authorList>
            <person name="St John J.A."/>
            <person name="Braun E.L."/>
            <person name="Isberg S.R."/>
            <person name="Miles L.G."/>
            <person name="Chong A.Y."/>
            <person name="Gongora J."/>
            <person name="Dalzell P."/>
            <person name="Moran C."/>
            <person name="Bed'hom B."/>
            <person name="Abzhanov A."/>
            <person name="Burgess S.C."/>
            <person name="Cooksey A.M."/>
            <person name="Castoe T.A."/>
            <person name="Crawford N.G."/>
            <person name="Densmore L.D."/>
            <person name="Drew J.C."/>
            <person name="Edwards S.V."/>
            <person name="Faircloth B.C."/>
            <person name="Fujita M.K."/>
            <person name="Greenwold M.J."/>
            <person name="Hoffmann F.G."/>
            <person name="Howard J.M."/>
            <person name="Iguchi T."/>
            <person name="Janes D.E."/>
            <person name="Khan S.Y."/>
            <person name="Kohno S."/>
            <person name="de Koning A.J."/>
            <person name="Lance S.L."/>
            <person name="McCarthy F.M."/>
            <person name="McCormack J.E."/>
            <person name="Merchant M.E."/>
            <person name="Peterson D.G."/>
            <person name="Pollock D.D."/>
            <person name="Pourmand N."/>
            <person name="Raney B.J."/>
            <person name="Roessler K.A."/>
            <person name="Sanford J.R."/>
            <person name="Sawyer R.H."/>
            <person name="Schmidt C.J."/>
            <person name="Triplett E.W."/>
            <person name="Tuberville T.D."/>
            <person name="Venegas-Anaya M."/>
            <person name="Howard J.T."/>
            <person name="Jarvis E.D."/>
            <person name="Guillette L.J.Jr."/>
            <person name="Glenn T.C."/>
            <person name="Green R.E."/>
            <person name="Ray D.A."/>
        </authorList>
    </citation>
    <scope>NUCLEOTIDE SEQUENCE [LARGE SCALE GENOMIC DNA]</scope>
    <source>
        <strain evidence="1">KSC_2009_1</strain>
    </source>
</reference>
<dbReference type="Proteomes" id="UP000050525">
    <property type="component" value="Unassembled WGS sequence"/>
</dbReference>
<accession>A0A151NN97</accession>
<evidence type="ECO:0000313" key="1">
    <source>
        <dbReference type="EMBL" id="KYO38312.1"/>
    </source>
</evidence>